<evidence type="ECO:0000256" key="2">
    <source>
        <dbReference type="ARBA" id="ARBA00022801"/>
    </source>
</evidence>
<evidence type="ECO:0000256" key="1">
    <source>
        <dbReference type="ARBA" id="ARBA00001946"/>
    </source>
</evidence>
<accession>A0A7T3KTM7</accession>
<name>A0A7T3KTM7_9EURY</name>
<organism evidence="4 5">
    <name type="scientific">Halosimplex litoreum</name>
    <dbReference type="NCBI Taxonomy" id="1198301"/>
    <lineage>
        <taxon>Archaea</taxon>
        <taxon>Methanobacteriati</taxon>
        <taxon>Methanobacteriota</taxon>
        <taxon>Stenosarchaea group</taxon>
        <taxon>Halobacteria</taxon>
        <taxon>Halobacteriales</taxon>
        <taxon>Haloarculaceae</taxon>
        <taxon>Halosimplex</taxon>
    </lineage>
</organism>
<proteinExistence type="predicted"/>
<dbReference type="Gene3D" id="3.90.79.10">
    <property type="entry name" value="Nucleoside Triphosphate Pyrophosphohydrolase"/>
    <property type="match status" value="1"/>
</dbReference>
<dbReference type="PROSITE" id="PS51462">
    <property type="entry name" value="NUDIX"/>
    <property type="match status" value="1"/>
</dbReference>
<dbReference type="PRINTS" id="PR00502">
    <property type="entry name" value="NUDIXFAMILY"/>
</dbReference>
<dbReference type="RefSeq" id="WP_198060167.1">
    <property type="nucleotide sequence ID" value="NZ_CP065856.1"/>
</dbReference>
<dbReference type="Pfam" id="PF00293">
    <property type="entry name" value="NUDIX"/>
    <property type="match status" value="1"/>
</dbReference>
<dbReference type="InterPro" id="IPR000086">
    <property type="entry name" value="NUDIX_hydrolase_dom"/>
</dbReference>
<dbReference type="SUPFAM" id="SSF55811">
    <property type="entry name" value="Nudix"/>
    <property type="match status" value="1"/>
</dbReference>
<feature type="domain" description="Nudix hydrolase" evidence="3">
    <location>
        <begin position="50"/>
        <end position="177"/>
    </location>
</feature>
<keyword evidence="2 4" id="KW-0378">Hydrolase</keyword>
<dbReference type="AlphaFoldDB" id="A0A7T3KTM7"/>
<protein>
    <submittedName>
        <fullName evidence="4">NUDIX hydrolase</fullName>
    </submittedName>
</protein>
<dbReference type="InterPro" id="IPR020476">
    <property type="entry name" value="Nudix_hydrolase"/>
</dbReference>
<dbReference type="OrthoDB" id="40462at2157"/>
<dbReference type="PANTHER" id="PTHR11839:SF18">
    <property type="entry name" value="NUDIX HYDROLASE DOMAIN-CONTAINING PROTEIN"/>
    <property type="match status" value="1"/>
</dbReference>
<dbReference type="GO" id="GO:0016462">
    <property type="term" value="F:pyrophosphatase activity"/>
    <property type="evidence" value="ECO:0007669"/>
    <property type="project" value="UniProtKB-ARBA"/>
</dbReference>
<dbReference type="InterPro" id="IPR020084">
    <property type="entry name" value="NUDIX_hydrolase_CS"/>
</dbReference>
<sequence length="188" mass="21111">MSPPDPPWADDDPEWPVREAVVAWETPFCEAGYDVVRRPDGTEGEYYWLASADAAAVLALTDDDELVMVEQYRPRYRQRSLGLPGGFVEDGEDPAAAAARELREETGFVADDLSHLETHTLSPWTRYVRHVYVATDLDRGERDLDDGEYIDVQTVPADEAIDRLRDREGPSKGITLTGLLLAREEGYL</sequence>
<dbReference type="GeneID" id="60589065"/>
<gene>
    <name evidence="4" type="ORF">I7X12_11190</name>
</gene>
<reference evidence="4 5" key="1">
    <citation type="submission" date="2020-12" db="EMBL/GenBank/DDBJ databases">
        <title>Halosimplex halophilum sp. nov. and Halosimplex salinum sp. nov., two new members of the genus Halosimplex.</title>
        <authorList>
            <person name="Cui H.L."/>
        </authorList>
    </citation>
    <scope>NUCLEOTIDE SEQUENCE [LARGE SCALE GENOMIC DNA]</scope>
    <source>
        <strain evidence="4 5">YGH94</strain>
    </source>
</reference>
<evidence type="ECO:0000313" key="4">
    <source>
        <dbReference type="EMBL" id="QPV61334.1"/>
    </source>
</evidence>
<dbReference type="EMBL" id="CP065856">
    <property type="protein sequence ID" value="QPV61334.1"/>
    <property type="molecule type" value="Genomic_DNA"/>
</dbReference>
<dbReference type="PANTHER" id="PTHR11839">
    <property type="entry name" value="UDP/ADP-SUGAR PYROPHOSPHATASE"/>
    <property type="match status" value="1"/>
</dbReference>
<dbReference type="InterPro" id="IPR015797">
    <property type="entry name" value="NUDIX_hydrolase-like_dom_sf"/>
</dbReference>
<dbReference type="CDD" id="cd03424">
    <property type="entry name" value="NUDIX_ADPRase_Nudt5_UGPPase_Nudt14"/>
    <property type="match status" value="1"/>
</dbReference>
<comment type="cofactor">
    <cofactor evidence="1">
        <name>Mg(2+)</name>
        <dbReference type="ChEBI" id="CHEBI:18420"/>
    </cofactor>
</comment>
<keyword evidence="5" id="KW-1185">Reference proteome</keyword>
<evidence type="ECO:0000313" key="5">
    <source>
        <dbReference type="Proteomes" id="UP000595001"/>
    </source>
</evidence>
<dbReference type="KEGG" id="hlt:I7X12_11190"/>
<dbReference type="GO" id="GO:0019693">
    <property type="term" value="P:ribose phosphate metabolic process"/>
    <property type="evidence" value="ECO:0007669"/>
    <property type="project" value="TreeGrafter"/>
</dbReference>
<evidence type="ECO:0000259" key="3">
    <source>
        <dbReference type="PROSITE" id="PS51462"/>
    </source>
</evidence>
<dbReference type="Proteomes" id="UP000595001">
    <property type="component" value="Chromosome"/>
</dbReference>
<dbReference type="PROSITE" id="PS00893">
    <property type="entry name" value="NUDIX_BOX"/>
    <property type="match status" value="1"/>
</dbReference>
<dbReference type="GO" id="GO:0006753">
    <property type="term" value="P:nucleoside phosphate metabolic process"/>
    <property type="evidence" value="ECO:0007669"/>
    <property type="project" value="TreeGrafter"/>
</dbReference>